<dbReference type="Proteomes" id="UP001142489">
    <property type="component" value="Unassembled WGS sequence"/>
</dbReference>
<evidence type="ECO:0000259" key="3">
    <source>
        <dbReference type="Pfam" id="PF12480"/>
    </source>
</evidence>
<feature type="compositionally biased region" description="Polar residues" evidence="2">
    <location>
        <begin position="194"/>
        <end position="203"/>
    </location>
</feature>
<dbReference type="EMBL" id="JAPFRF010000012">
    <property type="protein sequence ID" value="KAJ7313623.1"/>
    <property type="molecule type" value="Genomic_DNA"/>
</dbReference>
<evidence type="ECO:0000313" key="5">
    <source>
        <dbReference type="Proteomes" id="UP001142489"/>
    </source>
</evidence>
<feature type="region of interest" description="Disordered" evidence="2">
    <location>
        <begin position="171"/>
        <end position="382"/>
    </location>
</feature>
<evidence type="ECO:0000313" key="4">
    <source>
        <dbReference type="EMBL" id="KAJ7313623.1"/>
    </source>
</evidence>
<evidence type="ECO:0000256" key="1">
    <source>
        <dbReference type="ARBA" id="ARBA00038379"/>
    </source>
</evidence>
<dbReference type="AlphaFoldDB" id="A0A9Q0XH10"/>
<dbReference type="OrthoDB" id="9940031at2759"/>
<keyword evidence="5" id="KW-1185">Reference proteome</keyword>
<dbReference type="PANTHER" id="PTHR22574:SF14">
    <property type="entry name" value="INTEGRAL MEMBRANE PROTEIN"/>
    <property type="match status" value="1"/>
</dbReference>
<proteinExistence type="inferred from homology"/>
<feature type="compositionally biased region" description="Basic and acidic residues" evidence="2">
    <location>
        <begin position="359"/>
        <end position="382"/>
    </location>
</feature>
<comment type="caution">
    <text evidence="4">The sequence shown here is derived from an EMBL/GenBank/DDBJ whole genome shotgun (WGS) entry which is preliminary data.</text>
</comment>
<accession>A0A9Q0XH10</accession>
<feature type="domain" description="Golgi associated RAB2 interactor protein-like Rab2B-binding" evidence="3">
    <location>
        <begin position="107"/>
        <end position="172"/>
    </location>
</feature>
<dbReference type="Pfam" id="PF12480">
    <property type="entry name" value="GARIL_Rab2_bd"/>
    <property type="match status" value="1"/>
</dbReference>
<protein>
    <recommendedName>
        <fullName evidence="3">Golgi associated RAB2 interactor protein-like Rab2B-binding domain-containing protein</fullName>
    </recommendedName>
</protein>
<organism evidence="4 5">
    <name type="scientific">Phrynocephalus forsythii</name>
    <dbReference type="NCBI Taxonomy" id="171643"/>
    <lineage>
        <taxon>Eukaryota</taxon>
        <taxon>Metazoa</taxon>
        <taxon>Chordata</taxon>
        <taxon>Craniata</taxon>
        <taxon>Vertebrata</taxon>
        <taxon>Euteleostomi</taxon>
        <taxon>Lepidosauria</taxon>
        <taxon>Squamata</taxon>
        <taxon>Bifurcata</taxon>
        <taxon>Unidentata</taxon>
        <taxon>Episquamata</taxon>
        <taxon>Toxicofera</taxon>
        <taxon>Iguania</taxon>
        <taxon>Acrodonta</taxon>
        <taxon>Agamidae</taxon>
        <taxon>Agaminae</taxon>
        <taxon>Phrynocephalus</taxon>
    </lineage>
</organism>
<evidence type="ECO:0000256" key="2">
    <source>
        <dbReference type="SAM" id="MobiDB-lite"/>
    </source>
</evidence>
<name>A0A9Q0XH10_9SAUR</name>
<gene>
    <name evidence="4" type="ORF">JRQ81_005174</name>
</gene>
<feature type="compositionally biased region" description="Polar residues" evidence="2">
    <location>
        <begin position="246"/>
        <end position="257"/>
    </location>
</feature>
<dbReference type="GO" id="GO:0005634">
    <property type="term" value="C:nucleus"/>
    <property type="evidence" value="ECO:0007669"/>
    <property type="project" value="TreeGrafter"/>
</dbReference>
<comment type="similarity">
    <text evidence="1">Belongs to the GARIN family.</text>
</comment>
<reference evidence="4" key="1">
    <citation type="journal article" date="2023" name="DNA Res.">
        <title>Chromosome-level genome assembly of Phrynocephalus forsythii using third-generation DNA sequencing and Hi-C analysis.</title>
        <authorList>
            <person name="Qi Y."/>
            <person name="Zhao W."/>
            <person name="Zhao Y."/>
            <person name="Niu C."/>
            <person name="Cao S."/>
            <person name="Zhang Y."/>
        </authorList>
    </citation>
    <scope>NUCLEOTIDE SEQUENCE</scope>
    <source>
        <tissue evidence="4">Muscle</tissue>
    </source>
</reference>
<dbReference type="PANTHER" id="PTHR22574">
    <property type="match status" value="1"/>
</dbReference>
<feature type="compositionally biased region" description="Basic residues" evidence="2">
    <location>
        <begin position="328"/>
        <end position="345"/>
    </location>
</feature>
<feature type="compositionally biased region" description="Low complexity" evidence="2">
    <location>
        <begin position="305"/>
        <end position="316"/>
    </location>
</feature>
<dbReference type="InterPro" id="IPR022168">
    <property type="entry name" value="GARIL-like_Rab2B-bd"/>
</dbReference>
<sequence>MMATATTPGTGYIGRQMGPLERQLRQGEYGLFKFSPMFESNFVQISKEGGPIEIHNREEIVTVGITSTSRALLIPNILLLARPIVPPEDFMAKDKSKLHNHPPVRYELTRLFPLRFVKITVHNMERQQLRFKLANGRIFYLQLCPDSERREDLFEAWVRIVQLLRPPSEATLSAKEKTKKTKSQTKSPKLQNAAKPSQLSKTPSPRRKAGTKNKWNVRDATKKASTQQKKVKKSRKPPPPSESSIRRQVTISSTNAETMKAPDRLPSLELEETAKKQEGTKEEEEEEATKAKHRSPSSGKAEAISTSRSSAVKKSSPQPKRKSDSKRNRGSRSRSGHRGAARKPSKMASLLKICVWGSPKKDKGGTKDEAKGRNAEQREANS</sequence>